<protein>
    <submittedName>
        <fullName evidence="1">Uncharacterized protein</fullName>
    </submittedName>
</protein>
<evidence type="ECO:0000313" key="2">
    <source>
        <dbReference type="Proteomes" id="UP000611629"/>
    </source>
</evidence>
<dbReference type="EMBL" id="JACBNQ010000021">
    <property type="protein sequence ID" value="NYB75397.1"/>
    <property type="molecule type" value="Genomic_DNA"/>
</dbReference>
<keyword evidence="2" id="KW-1185">Reference proteome</keyword>
<dbReference type="Proteomes" id="UP000611629">
    <property type="component" value="Unassembled WGS sequence"/>
</dbReference>
<name>A0A974GXB0_SEDHY</name>
<reference evidence="1" key="1">
    <citation type="submission" date="2020-07" db="EMBL/GenBank/DDBJ databases">
        <title>Genomic analysis of a strain of Sedimentibacter Hydroxybenzoicus DSM7310.</title>
        <authorList>
            <person name="Ma S."/>
        </authorList>
    </citation>
    <scope>NUCLEOTIDE SEQUENCE</scope>
    <source>
        <strain evidence="1">DSM 7310</strain>
    </source>
</reference>
<accession>A0A974GXB0</accession>
<organism evidence="1 2">
    <name type="scientific">Sedimentibacter hydroxybenzoicus DSM 7310</name>
    <dbReference type="NCBI Taxonomy" id="1123245"/>
    <lineage>
        <taxon>Bacteria</taxon>
        <taxon>Bacillati</taxon>
        <taxon>Bacillota</taxon>
        <taxon>Tissierellia</taxon>
        <taxon>Sedimentibacter</taxon>
    </lineage>
</organism>
<gene>
    <name evidence="1" type="ORF">HZF24_14710</name>
</gene>
<proteinExistence type="predicted"/>
<dbReference type="AlphaFoldDB" id="A0A974GXB0"/>
<sequence length="73" mass="8538">MSNKEIIMEIIEKIPEYKLAYIISFLRGFQMDDEIEDDLFCEALYQDYLKNSTAEDKELIPIEEAAKMLGVDL</sequence>
<dbReference type="RefSeq" id="WP_179239103.1">
    <property type="nucleotide sequence ID" value="NZ_JACBNQ010000021.1"/>
</dbReference>
<evidence type="ECO:0000313" key="1">
    <source>
        <dbReference type="EMBL" id="NYB75397.1"/>
    </source>
</evidence>
<comment type="caution">
    <text evidence="1">The sequence shown here is derived from an EMBL/GenBank/DDBJ whole genome shotgun (WGS) entry which is preliminary data.</text>
</comment>